<feature type="chain" id="PRO_5046499661" description="Cell wall protein" evidence="2">
    <location>
        <begin position="20"/>
        <end position="141"/>
    </location>
</feature>
<feature type="compositionally biased region" description="Basic and acidic residues" evidence="1">
    <location>
        <begin position="97"/>
        <end position="116"/>
    </location>
</feature>
<evidence type="ECO:0000256" key="2">
    <source>
        <dbReference type="SAM" id="SignalP"/>
    </source>
</evidence>
<accession>A0ABR4FLH4</accession>
<keyword evidence="2" id="KW-0732">Signal</keyword>
<protein>
    <recommendedName>
        <fullName evidence="5">Cell wall protein</fullName>
    </recommendedName>
</protein>
<evidence type="ECO:0000256" key="1">
    <source>
        <dbReference type="SAM" id="MobiDB-lite"/>
    </source>
</evidence>
<name>A0ABR4FLH4_9EURO</name>
<keyword evidence="4" id="KW-1185">Reference proteome</keyword>
<comment type="caution">
    <text evidence="3">The sequence shown here is derived from an EMBL/GenBank/DDBJ whole genome shotgun (WGS) entry which is preliminary data.</text>
</comment>
<feature type="signal peptide" evidence="2">
    <location>
        <begin position="1"/>
        <end position="19"/>
    </location>
</feature>
<evidence type="ECO:0008006" key="5">
    <source>
        <dbReference type="Google" id="ProtNLM"/>
    </source>
</evidence>
<sequence>MRLLPTLAIFSSLFLGALSLPMAQGPINLSCDQDVDSFIASLRALQPVLQEYIATSNAALESGSPSPDEQTAMTQNIANASDALALIDRATGTEEEDVRRDFESRCSDSRHDDQRKRQGGLLDDLLGPDSFLGGLLAGLGL</sequence>
<evidence type="ECO:0000313" key="4">
    <source>
        <dbReference type="Proteomes" id="UP001610563"/>
    </source>
</evidence>
<proteinExistence type="predicted"/>
<dbReference type="Proteomes" id="UP001610563">
    <property type="component" value="Unassembled WGS sequence"/>
</dbReference>
<reference evidence="3 4" key="1">
    <citation type="submission" date="2024-07" db="EMBL/GenBank/DDBJ databases">
        <title>Section-level genome sequencing and comparative genomics of Aspergillus sections Usti and Cavernicolus.</title>
        <authorList>
            <consortium name="Lawrence Berkeley National Laboratory"/>
            <person name="Nybo J.L."/>
            <person name="Vesth T.C."/>
            <person name="Theobald S."/>
            <person name="Frisvad J.C."/>
            <person name="Larsen T.O."/>
            <person name="Kjaerboelling I."/>
            <person name="Rothschild-Mancinelli K."/>
            <person name="Lyhne E.K."/>
            <person name="Kogle M.E."/>
            <person name="Barry K."/>
            <person name="Clum A."/>
            <person name="Na H."/>
            <person name="Ledsgaard L."/>
            <person name="Lin J."/>
            <person name="Lipzen A."/>
            <person name="Kuo A."/>
            <person name="Riley R."/>
            <person name="Mondo S."/>
            <person name="Labutti K."/>
            <person name="Haridas S."/>
            <person name="Pangalinan J."/>
            <person name="Salamov A.A."/>
            <person name="Simmons B.A."/>
            <person name="Magnuson J.K."/>
            <person name="Chen J."/>
            <person name="Drula E."/>
            <person name="Henrissat B."/>
            <person name="Wiebenga A."/>
            <person name="Lubbers R.J."/>
            <person name="Gomes A.C."/>
            <person name="Makela M.R."/>
            <person name="Stajich J."/>
            <person name="Grigoriev I.V."/>
            <person name="Mortensen U.H."/>
            <person name="De Vries R.P."/>
            <person name="Baker S.E."/>
            <person name="Andersen M.R."/>
        </authorList>
    </citation>
    <scope>NUCLEOTIDE SEQUENCE [LARGE SCALE GENOMIC DNA]</scope>
    <source>
        <strain evidence="3 4">CBS 209.92</strain>
    </source>
</reference>
<organism evidence="3 4">
    <name type="scientific">Aspergillus keveii</name>
    <dbReference type="NCBI Taxonomy" id="714993"/>
    <lineage>
        <taxon>Eukaryota</taxon>
        <taxon>Fungi</taxon>
        <taxon>Dikarya</taxon>
        <taxon>Ascomycota</taxon>
        <taxon>Pezizomycotina</taxon>
        <taxon>Eurotiomycetes</taxon>
        <taxon>Eurotiomycetidae</taxon>
        <taxon>Eurotiales</taxon>
        <taxon>Aspergillaceae</taxon>
        <taxon>Aspergillus</taxon>
        <taxon>Aspergillus subgen. Nidulantes</taxon>
    </lineage>
</organism>
<evidence type="ECO:0000313" key="3">
    <source>
        <dbReference type="EMBL" id="KAL2783912.1"/>
    </source>
</evidence>
<gene>
    <name evidence="3" type="ORF">BJX66DRAFT_110122</name>
</gene>
<dbReference type="EMBL" id="JBFTWV010000204">
    <property type="protein sequence ID" value="KAL2783912.1"/>
    <property type="molecule type" value="Genomic_DNA"/>
</dbReference>
<feature type="region of interest" description="Disordered" evidence="1">
    <location>
        <begin position="91"/>
        <end position="122"/>
    </location>
</feature>